<dbReference type="EMBL" id="CH904470">
    <property type="protein sequence ID" value="KPU81731.1"/>
    <property type="molecule type" value="Genomic_DNA"/>
</dbReference>
<dbReference type="PANTHER" id="PTHR23227:SF67">
    <property type="entry name" value="CRANIOFACIAL DEVELOPMENT PROTEIN 2-LIKE"/>
    <property type="match status" value="1"/>
</dbReference>
<gene>
    <name evidence="1" type="primary">Dana\GF26481</name>
    <name evidence="1" type="ORF">GF26481</name>
</gene>
<dbReference type="Gene3D" id="3.60.10.10">
    <property type="entry name" value="Endonuclease/exonuclease/phosphatase"/>
    <property type="match status" value="1"/>
</dbReference>
<dbReference type="InParanoid" id="A0A0P8Y591"/>
<sequence>IITARFRCNARHITIVQCYSPTEDASDDIKDDYYNALTSLLTKSKRGDIKILMGDFKAKLGPNNYGLEPIMGRHGVGTRSNNGDRLADLCQAFQLVIGGTVFPHKEVHKYTWTSPNGHTRNQIDYLCI</sequence>
<dbReference type="PANTHER" id="PTHR23227">
    <property type="entry name" value="BUCENTAUR RELATED"/>
    <property type="match status" value="1"/>
</dbReference>
<evidence type="ECO:0000313" key="2">
    <source>
        <dbReference type="Proteomes" id="UP000007801"/>
    </source>
</evidence>
<dbReference type="InterPro" id="IPR027124">
    <property type="entry name" value="Swc5/CFDP1/2"/>
</dbReference>
<dbReference type="Proteomes" id="UP000007801">
    <property type="component" value="Unassembled WGS sequence"/>
</dbReference>
<proteinExistence type="predicted"/>
<dbReference type="SUPFAM" id="SSF56219">
    <property type="entry name" value="DNase I-like"/>
    <property type="match status" value="1"/>
</dbReference>
<feature type="non-terminal residue" evidence="1">
    <location>
        <position position="128"/>
    </location>
</feature>
<name>A0A0P8Y591_DROAN</name>
<evidence type="ECO:0000313" key="1">
    <source>
        <dbReference type="EMBL" id="KPU81731.1"/>
    </source>
</evidence>
<accession>A0A0P8Y591</accession>
<dbReference type="AlphaFoldDB" id="A0A0P8Y591"/>
<evidence type="ECO:0008006" key="3">
    <source>
        <dbReference type="Google" id="ProtNLM"/>
    </source>
</evidence>
<keyword evidence="2" id="KW-1185">Reference proteome</keyword>
<dbReference type="STRING" id="7217.A0A0P8Y591"/>
<dbReference type="OrthoDB" id="8044784at2759"/>
<protein>
    <recommendedName>
        <fullName evidence="3">Endonuclease/exonuclease/phosphatase domain-containing protein</fullName>
    </recommendedName>
</protein>
<reference evidence="1 2" key="1">
    <citation type="journal article" date="2007" name="Nature">
        <title>Evolution of genes and genomes on the Drosophila phylogeny.</title>
        <authorList>
            <consortium name="Drosophila 12 Genomes Consortium"/>
            <person name="Clark A.G."/>
            <person name="Eisen M.B."/>
            <person name="Smith D.R."/>
            <person name="Bergman C.M."/>
            <person name="Oliver B."/>
            <person name="Markow T.A."/>
            <person name="Kaufman T.C."/>
            <person name="Kellis M."/>
            <person name="Gelbart W."/>
            <person name="Iyer V.N."/>
            <person name="Pollard D.A."/>
            <person name="Sackton T.B."/>
            <person name="Larracuente A.M."/>
            <person name="Singh N.D."/>
            <person name="Abad J.P."/>
            <person name="Abt D.N."/>
            <person name="Adryan B."/>
            <person name="Aguade M."/>
            <person name="Akashi H."/>
            <person name="Anderson W.W."/>
            <person name="Aquadro C.F."/>
            <person name="Ardell D.H."/>
            <person name="Arguello R."/>
            <person name="Artieri C.G."/>
            <person name="Barbash D.A."/>
            <person name="Barker D."/>
            <person name="Barsanti P."/>
            <person name="Batterham P."/>
            <person name="Batzoglou S."/>
            <person name="Begun D."/>
            <person name="Bhutkar A."/>
            <person name="Blanco E."/>
            <person name="Bosak S.A."/>
            <person name="Bradley R.K."/>
            <person name="Brand A.D."/>
            <person name="Brent M.R."/>
            <person name="Brooks A.N."/>
            <person name="Brown R.H."/>
            <person name="Butlin R.K."/>
            <person name="Caggese C."/>
            <person name="Calvi B.R."/>
            <person name="Bernardo de Carvalho A."/>
            <person name="Caspi A."/>
            <person name="Castrezana S."/>
            <person name="Celniker S.E."/>
            <person name="Chang J.L."/>
            <person name="Chapple C."/>
            <person name="Chatterji S."/>
            <person name="Chinwalla A."/>
            <person name="Civetta A."/>
            <person name="Clifton S.W."/>
            <person name="Comeron J.M."/>
            <person name="Costello J.C."/>
            <person name="Coyne J.A."/>
            <person name="Daub J."/>
            <person name="David R.G."/>
            <person name="Delcher A.L."/>
            <person name="Delehaunty K."/>
            <person name="Do C.B."/>
            <person name="Ebling H."/>
            <person name="Edwards K."/>
            <person name="Eickbush T."/>
            <person name="Evans J.D."/>
            <person name="Filipski A."/>
            <person name="Findeiss S."/>
            <person name="Freyhult E."/>
            <person name="Fulton L."/>
            <person name="Fulton R."/>
            <person name="Garcia A.C."/>
            <person name="Gardiner A."/>
            <person name="Garfield D.A."/>
            <person name="Garvin B.E."/>
            <person name="Gibson G."/>
            <person name="Gilbert D."/>
            <person name="Gnerre S."/>
            <person name="Godfrey J."/>
            <person name="Good R."/>
            <person name="Gotea V."/>
            <person name="Gravely B."/>
            <person name="Greenberg A.J."/>
            <person name="Griffiths-Jones S."/>
            <person name="Gross S."/>
            <person name="Guigo R."/>
            <person name="Gustafson E.A."/>
            <person name="Haerty W."/>
            <person name="Hahn M.W."/>
            <person name="Halligan D.L."/>
            <person name="Halpern A.L."/>
            <person name="Halter G.M."/>
            <person name="Han M.V."/>
            <person name="Heger A."/>
            <person name="Hillier L."/>
            <person name="Hinrichs A.S."/>
            <person name="Holmes I."/>
            <person name="Hoskins R.A."/>
            <person name="Hubisz M.J."/>
            <person name="Hultmark D."/>
            <person name="Huntley M.A."/>
            <person name="Jaffe D.B."/>
            <person name="Jagadeeshan S."/>
            <person name="Jeck W.R."/>
            <person name="Johnson J."/>
            <person name="Jones C.D."/>
            <person name="Jordan W.C."/>
            <person name="Karpen G.H."/>
            <person name="Kataoka E."/>
            <person name="Keightley P.D."/>
            <person name="Kheradpour P."/>
            <person name="Kirkness E.F."/>
            <person name="Koerich L.B."/>
            <person name="Kristiansen K."/>
            <person name="Kudrna D."/>
            <person name="Kulathinal R.J."/>
            <person name="Kumar S."/>
            <person name="Kwok R."/>
            <person name="Lander E."/>
            <person name="Langley C.H."/>
            <person name="Lapoint R."/>
            <person name="Lazzaro B.P."/>
            <person name="Lee S.J."/>
            <person name="Levesque L."/>
            <person name="Li R."/>
            <person name="Lin C.F."/>
            <person name="Lin M.F."/>
            <person name="Lindblad-Toh K."/>
            <person name="Llopart A."/>
            <person name="Long M."/>
            <person name="Low L."/>
            <person name="Lozovsky E."/>
            <person name="Lu J."/>
            <person name="Luo M."/>
            <person name="Machado C.A."/>
            <person name="Makalowski W."/>
            <person name="Marzo M."/>
            <person name="Matsuda M."/>
            <person name="Matzkin L."/>
            <person name="McAllister B."/>
            <person name="McBride C.S."/>
            <person name="McKernan B."/>
            <person name="McKernan K."/>
            <person name="Mendez-Lago M."/>
            <person name="Minx P."/>
            <person name="Mollenhauer M.U."/>
            <person name="Montooth K."/>
            <person name="Mount S.M."/>
            <person name="Mu X."/>
            <person name="Myers E."/>
            <person name="Negre B."/>
            <person name="Newfeld S."/>
            <person name="Nielsen R."/>
            <person name="Noor M.A."/>
            <person name="O'Grady P."/>
            <person name="Pachter L."/>
            <person name="Papaceit M."/>
            <person name="Parisi M.J."/>
            <person name="Parisi M."/>
            <person name="Parts L."/>
            <person name="Pedersen J.S."/>
            <person name="Pesole G."/>
            <person name="Phillippy A.M."/>
            <person name="Ponting C.P."/>
            <person name="Pop M."/>
            <person name="Porcelli D."/>
            <person name="Powell J.R."/>
            <person name="Prohaska S."/>
            <person name="Pruitt K."/>
            <person name="Puig M."/>
            <person name="Quesneville H."/>
            <person name="Ram K.R."/>
            <person name="Rand D."/>
            <person name="Rasmussen M.D."/>
            <person name="Reed L.K."/>
            <person name="Reenan R."/>
            <person name="Reily A."/>
            <person name="Remington K.A."/>
            <person name="Rieger T.T."/>
            <person name="Ritchie M.G."/>
            <person name="Robin C."/>
            <person name="Rogers Y.H."/>
            <person name="Rohde C."/>
            <person name="Rozas J."/>
            <person name="Rubenfield M.J."/>
            <person name="Ruiz A."/>
            <person name="Russo S."/>
            <person name="Salzberg S.L."/>
            <person name="Sanchez-Gracia A."/>
            <person name="Saranga D.J."/>
            <person name="Sato H."/>
            <person name="Schaeffer S.W."/>
            <person name="Schatz M.C."/>
            <person name="Schlenke T."/>
            <person name="Schwartz R."/>
            <person name="Segarra C."/>
            <person name="Singh R.S."/>
            <person name="Sirot L."/>
            <person name="Sirota M."/>
            <person name="Sisneros N.B."/>
            <person name="Smith C.D."/>
            <person name="Smith T.F."/>
            <person name="Spieth J."/>
            <person name="Stage D.E."/>
            <person name="Stark A."/>
            <person name="Stephan W."/>
            <person name="Strausberg R.L."/>
            <person name="Strempel S."/>
            <person name="Sturgill D."/>
            <person name="Sutton G."/>
            <person name="Sutton G.G."/>
            <person name="Tao W."/>
            <person name="Teichmann S."/>
            <person name="Tobari Y.N."/>
            <person name="Tomimura Y."/>
            <person name="Tsolas J.M."/>
            <person name="Valente V.L."/>
            <person name="Venter E."/>
            <person name="Venter J.C."/>
            <person name="Vicario S."/>
            <person name="Vieira F.G."/>
            <person name="Vilella A.J."/>
            <person name="Villasante A."/>
            <person name="Walenz B."/>
            <person name="Wang J."/>
            <person name="Wasserman M."/>
            <person name="Watts T."/>
            <person name="Wilson D."/>
            <person name="Wilson R.K."/>
            <person name="Wing R.A."/>
            <person name="Wolfner M.F."/>
            <person name="Wong A."/>
            <person name="Wong G.K."/>
            <person name="Wu C.I."/>
            <person name="Wu G."/>
            <person name="Yamamoto D."/>
            <person name="Yang H.P."/>
            <person name="Yang S.P."/>
            <person name="Yorke J.A."/>
            <person name="Yoshida K."/>
            <person name="Zdobnov E."/>
            <person name="Zhang P."/>
            <person name="Zhang Y."/>
            <person name="Zimin A.V."/>
            <person name="Baldwin J."/>
            <person name="Abdouelleil A."/>
            <person name="Abdulkadir J."/>
            <person name="Abebe A."/>
            <person name="Abera B."/>
            <person name="Abreu J."/>
            <person name="Acer S.C."/>
            <person name="Aftuck L."/>
            <person name="Alexander A."/>
            <person name="An P."/>
            <person name="Anderson E."/>
            <person name="Anderson S."/>
            <person name="Arachi H."/>
            <person name="Azer M."/>
            <person name="Bachantsang P."/>
            <person name="Barry A."/>
            <person name="Bayul T."/>
            <person name="Berlin A."/>
            <person name="Bessette D."/>
            <person name="Bloom T."/>
            <person name="Blye J."/>
            <person name="Boguslavskiy L."/>
            <person name="Bonnet C."/>
            <person name="Boukhgalter B."/>
            <person name="Bourzgui I."/>
            <person name="Brown A."/>
            <person name="Cahill P."/>
            <person name="Channer S."/>
            <person name="Cheshatsang Y."/>
            <person name="Chuda L."/>
            <person name="Citroen M."/>
            <person name="Collymore A."/>
            <person name="Cooke P."/>
            <person name="Costello M."/>
            <person name="D'Aco K."/>
            <person name="Daza R."/>
            <person name="De Haan G."/>
            <person name="DeGray S."/>
            <person name="DeMaso C."/>
            <person name="Dhargay N."/>
            <person name="Dooley K."/>
            <person name="Dooley E."/>
            <person name="Doricent M."/>
            <person name="Dorje P."/>
            <person name="Dorjee K."/>
            <person name="Dupes A."/>
            <person name="Elong R."/>
            <person name="Falk J."/>
            <person name="Farina A."/>
            <person name="Faro S."/>
            <person name="Ferguson D."/>
            <person name="Fisher S."/>
            <person name="Foley C.D."/>
            <person name="Franke A."/>
            <person name="Friedrich D."/>
            <person name="Gadbois L."/>
            <person name="Gearin G."/>
            <person name="Gearin C.R."/>
            <person name="Giannoukos G."/>
            <person name="Goode T."/>
            <person name="Graham J."/>
            <person name="Grandbois E."/>
            <person name="Grewal S."/>
            <person name="Gyaltsen K."/>
            <person name="Hafez N."/>
            <person name="Hagos B."/>
            <person name="Hall J."/>
            <person name="Henson C."/>
            <person name="Hollinger A."/>
            <person name="Honan T."/>
            <person name="Huard M.D."/>
            <person name="Hughes L."/>
            <person name="Hurhula B."/>
            <person name="Husby M.E."/>
            <person name="Kamat A."/>
            <person name="Kanga B."/>
            <person name="Kashin S."/>
            <person name="Khazanovich D."/>
            <person name="Kisner P."/>
            <person name="Lance K."/>
            <person name="Lara M."/>
            <person name="Lee W."/>
            <person name="Lennon N."/>
            <person name="Letendre F."/>
            <person name="LeVine R."/>
            <person name="Lipovsky A."/>
            <person name="Liu X."/>
            <person name="Liu J."/>
            <person name="Liu S."/>
            <person name="Lokyitsang T."/>
            <person name="Lokyitsang Y."/>
            <person name="Lubonja R."/>
            <person name="Lui A."/>
            <person name="MacDonald P."/>
            <person name="Magnisalis V."/>
            <person name="Maru K."/>
            <person name="Matthews C."/>
            <person name="McCusker W."/>
            <person name="McDonough S."/>
            <person name="Mehta T."/>
            <person name="Meldrim J."/>
            <person name="Meneus L."/>
            <person name="Mihai O."/>
            <person name="Mihalev A."/>
            <person name="Mihova T."/>
            <person name="Mittelman R."/>
            <person name="Mlenga V."/>
            <person name="Montmayeur A."/>
            <person name="Mulrain L."/>
            <person name="Navidi A."/>
            <person name="Naylor J."/>
            <person name="Negash T."/>
            <person name="Nguyen T."/>
            <person name="Nguyen N."/>
            <person name="Nicol R."/>
            <person name="Norbu C."/>
            <person name="Norbu N."/>
            <person name="Novod N."/>
            <person name="O'Neill B."/>
            <person name="Osman S."/>
            <person name="Markiewicz E."/>
            <person name="Oyono O.L."/>
            <person name="Patti C."/>
            <person name="Phunkhang P."/>
            <person name="Pierre F."/>
            <person name="Priest M."/>
            <person name="Raghuraman S."/>
            <person name="Rege F."/>
            <person name="Reyes R."/>
            <person name="Rise C."/>
            <person name="Rogov P."/>
            <person name="Ross K."/>
            <person name="Ryan E."/>
            <person name="Settipalli S."/>
            <person name="Shea T."/>
            <person name="Sherpa N."/>
            <person name="Shi L."/>
            <person name="Shih D."/>
            <person name="Sparrow T."/>
            <person name="Spaulding J."/>
            <person name="Stalker J."/>
            <person name="Stange-Thomann N."/>
            <person name="Stavropoulos S."/>
            <person name="Stone C."/>
            <person name="Strader C."/>
            <person name="Tesfaye S."/>
            <person name="Thomson T."/>
            <person name="Thoulutsang Y."/>
            <person name="Thoulutsang D."/>
            <person name="Topham K."/>
            <person name="Topping I."/>
            <person name="Tsamla T."/>
            <person name="Vassiliev H."/>
            <person name="Vo A."/>
            <person name="Wangchuk T."/>
            <person name="Wangdi T."/>
            <person name="Weiand M."/>
            <person name="Wilkinson J."/>
            <person name="Wilson A."/>
            <person name="Yadav S."/>
            <person name="Young G."/>
            <person name="Yu Q."/>
            <person name="Zembek L."/>
            <person name="Zhong D."/>
            <person name="Zimmer A."/>
            <person name="Zwirko Z."/>
            <person name="Jaffe D.B."/>
            <person name="Alvarez P."/>
            <person name="Brockman W."/>
            <person name="Butler J."/>
            <person name="Chin C."/>
            <person name="Gnerre S."/>
            <person name="Grabherr M."/>
            <person name="Kleber M."/>
            <person name="Mauceli E."/>
            <person name="MacCallum I."/>
        </authorList>
    </citation>
    <scope>NUCLEOTIDE SEQUENCE [LARGE SCALE GENOMIC DNA]</scope>
    <source>
        <strain evidence="2">Tucson 14024-0371.13</strain>
    </source>
</reference>
<organism evidence="1 2">
    <name type="scientific">Drosophila ananassae</name>
    <name type="common">Fruit fly</name>
    <dbReference type="NCBI Taxonomy" id="7217"/>
    <lineage>
        <taxon>Eukaryota</taxon>
        <taxon>Metazoa</taxon>
        <taxon>Ecdysozoa</taxon>
        <taxon>Arthropoda</taxon>
        <taxon>Hexapoda</taxon>
        <taxon>Insecta</taxon>
        <taxon>Pterygota</taxon>
        <taxon>Neoptera</taxon>
        <taxon>Endopterygota</taxon>
        <taxon>Diptera</taxon>
        <taxon>Brachycera</taxon>
        <taxon>Muscomorpha</taxon>
        <taxon>Ephydroidea</taxon>
        <taxon>Drosophilidae</taxon>
        <taxon>Drosophila</taxon>
        <taxon>Sophophora</taxon>
    </lineage>
</organism>
<dbReference type="InterPro" id="IPR036691">
    <property type="entry name" value="Endo/exonu/phosph_ase_sf"/>
</dbReference>
<feature type="non-terminal residue" evidence="1">
    <location>
        <position position="1"/>
    </location>
</feature>